<accession>W9G1R5</accession>
<evidence type="ECO:0000313" key="3">
    <source>
        <dbReference type="EMBL" id="EWT00006.1"/>
    </source>
</evidence>
<protein>
    <submittedName>
        <fullName evidence="3">Uncharacterized protein</fullName>
    </submittedName>
</protein>
<comment type="caution">
    <text evidence="3">The sequence shown here is derived from an EMBL/GenBank/DDBJ whole genome shotgun (WGS) entry which is preliminary data.</text>
</comment>
<evidence type="ECO:0000256" key="1">
    <source>
        <dbReference type="SAM" id="MobiDB-lite"/>
    </source>
</evidence>
<evidence type="ECO:0000256" key="2">
    <source>
        <dbReference type="SAM" id="Phobius"/>
    </source>
</evidence>
<evidence type="ECO:0000313" key="4">
    <source>
        <dbReference type="Proteomes" id="UP000019489"/>
    </source>
</evidence>
<keyword evidence="4" id="KW-1185">Reference proteome</keyword>
<feature type="compositionally biased region" description="Basic and acidic residues" evidence="1">
    <location>
        <begin position="243"/>
        <end position="253"/>
    </location>
</feature>
<feature type="compositionally biased region" description="Basic and acidic residues" evidence="1">
    <location>
        <begin position="263"/>
        <end position="277"/>
    </location>
</feature>
<gene>
    <name evidence="3" type="ORF">N865_19360</name>
</gene>
<organism evidence="3 4">
    <name type="scientific">Intrasporangium oryzae NRRL B-24470</name>
    <dbReference type="NCBI Taxonomy" id="1386089"/>
    <lineage>
        <taxon>Bacteria</taxon>
        <taxon>Bacillati</taxon>
        <taxon>Actinomycetota</taxon>
        <taxon>Actinomycetes</taxon>
        <taxon>Micrococcales</taxon>
        <taxon>Intrasporangiaceae</taxon>
        <taxon>Intrasporangium</taxon>
    </lineage>
</organism>
<keyword evidence="2" id="KW-0812">Transmembrane</keyword>
<keyword evidence="2" id="KW-0472">Membrane</keyword>
<proteinExistence type="predicted"/>
<feature type="transmembrane region" description="Helical" evidence="2">
    <location>
        <begin position="76"/>
        <end position="96"/>
    </location>
</feature>
<dbReference type="STRING" id="1386089.N865_19360"/>
<name>W9G1R5_9MICO</name>
<feature type="compositionally biased region" description="Low complexity" evidence="1">
    <location>
        <begin position="196"/>
        <end position="208"/>
    </location>
</feature>
<sequence>MKVPWERLGVAVAGLGGLALAVPTIGSPTWRMAVSDPGRGAVLATQTTWSWGKVVVTGRVTGEVVSETVVTNVPGLVGLVGMLVVGFVGLVLWVVLPGVRGAVAGLVGGAVAASALVTATLQRLGQAARVDAYRTTGLDVRSYPQSAAVYETLSALVLVATLAAVAWMTLHSGSGPSAPAPVLGSRATATADSEMAGSEMAGSEVAGSEGAGSVGAAGSEGADSGAGGAERSVVDGPAGAARLEPRDRTRHLSGEAVSFSEAPRPDPSEPPHPDPDR</sequence>
<keyword evidence="2" id="KW-1133">Transmembrane helix</keyword>
<feature type="region of interest" description="Disordered" evidence="1">
    <location>
        <begin position="175"/>
        <end position="277"/>
    </location>
</feature>
<feature type="transmembrane region" description="Helical" evidence="2">
    <location>
        <begin position="148"/>
        <end position="170"/>
    </location>
</feature>
<dbReference type="RefSeq" id="WP_034809448.1">
    <property type="nucleotide sequence ID" value="NZ_AWSA01000060.1"/>
</dbReference>
<dbReference type="eggNOG" id="ENOG5031XN1">
    <property type="taxonomic scope" value="Bacteria"/>
</dbReference>
<feature type="transmembrane region" description="Helical" evidence="2">
    <location>
        <begin position="103"/>
        <end position="121"/>
    </location>
</feature>
<dbReference type="Proteomes" id="UP000019489">
    <property type="component" value="Unassembled WGS sequence"/>
</dbReference>
<dbReference type="AlphaFoldDB" id="W9G1R5"/>
<dbReference type="EMBL" id="AWSA01000060">
    <property type="protein sequence ID" value="EWT00006.1"/>
    <property type="molecule type" value="Genomic_DNA"/>
</dbReference>
<reference evidence="3 4" key="1">
    <citation type="submission" date="2013-08" db="EMBL/GenBank/DDBJ databases">
        <title>Intrasporangium oryzae NRRL B-24470.</title>
        <authorList>
            <person name="Liu H."/>
            <person name="Wang G."/>
        </authorList>
    </citation>
    <scope>NUCLEOTIDE SEQUENCE [LARGE SCALE GENOMIC DNA]</scope>
    <source>
        <strain evidence="3 4">NRRL B-24470</strain>
    </source>
</reference>